<dbReference type="Gene3D" id="3.50.50.60">
    <property type="entry name" value="FAD/NAD(P)-binding domain"/>
    <property type="match status" value="1"/>
</dbReference>
<dbReference type="Pfam" id="PF13450">
    <property type="entry name" value="NAD_binding_8"/>
    <property type="match status" value="1"/>
</dbReference>
<dbReference type="Proteomes" id="UP000662747">
    <property type="component" value="Chromosome"/>
</dbReference>
<evidence type="ECO:0000313" key="3">
    <source>
        <dbReference type="Proteomes" id="UP000662747"/>
    </source>
</evidence>
<evidence type="ECO:0000256" key="1">
    <source>
        <dbReference type="SAM" id="MobiDB-lite"/>
    </source>
</evidence>
<dbReference type="RefSeq" id="WP_206725019.1">
    <property type="nucleotide sequence ID" value="NZ_CP071090.1"/>
</dbReference>
<dbReference type="EMBL" id="CP071090">
    <property type="protein sequence ID" value="QSQ23446.1"/>
    <property type="molecule type" value="Genomic_DNA"/>
</dbReference>
<name>A0ABX7P120_9BACT</name>
<dbReference type="InterPro" id="IPR036188">
    <property type="entry name" value="FAD/NAD-bd_sf"/>
</dbReference>
<accession>A0ABX7P120</accession>
<reference evidence="2 3" key="1">
    <citation type="submission" date="2021-02" db="EMBL/GenBank/DDBJ databases">
        <title>De Novo genome assembly of isolated myxobacteria.</title>
        <authorList>
            <person name="Stevens D.C."/>
        </authorList>
    </citation>
    <scope>NUCLEOTIDE SEQUENCE [LARGE SCALE GENOMIC DNA]</scope>
    <source>
        <strain evidence="3">SCPEA02</strain>
    </source>
</reference>
<keyword evidence="3" id="KW-1185">Reference proteome</keyword>
<organism evidence="2 3">
    <name type="scientific">Pyxidicoccus parkwayensis</name>
    <dbReference type="NCBI Taxonomy" id="2813578"/>
    <lineage>
        <taxon>Bacteria</taxon>
        <taxon>Pseudomonadati</taxon>
        <taxon>Myxococcota</taxon>
        <taxon>Myxococcia</taxon>
        <taxon>Myxococcales</taxon>
        <taxon>Cystobacterineae</taxon>
        <taxon>Myxococcaceae</taxon>
        <taxon>Pyxidicoccus</taxon>
    </lineage>
</organism>
<evidence type="ECO:0000313" key="2">
    <source>
        <dbReference type="EMBL" id="QSQ23446.1"/>
    </source>
</evidence>
<feature type="region of interest" description="Disordered" evidence="1">
    <location>
        <begin position="1"/>
        <end position="21"/>
    </location>
</feature>
<dbReference type="SUPFAM" id="SSF51905">
    <property type="entry name" value="FAD/NAD(P)-binding domain"/>
    <property type="match status" value="2"/>
</dbReference>
<gene>
    <name evidence="2" type="ORF">JY651_00200</name>
</gene>
<proteinExistence type="predicted"/>
<sequence length="908" mass="102504">MKPQSTTAPAAGGTEGNPPARKGIARVHIYGGGIAGLTAAHELALRGFRVRVIEPAQECDETGQLEGLPLPVERRMAVGGLARTQFLRVNWGARGNFAPESDSTPESNRAFLPYRPDFDAGEGTSNVPTNVLELVQKFLRDCGFFNRGEGQGVLHVRLPSGVDEGQEAGQRLRRNAQALHRYMTTDPYPGVLKLDPERVILLDREEARELEADLKAMEPLPPPAGGTGLWLELVHFLPGEHGFRFFPSYYRHLFATMMDTPILDENNRLTGRTVYDNLVPSSFYGIAAQGRRIRFLRRAPPSRPVEMLQELRDLADSGYPATDTAQFTLRLWRYMSTCSERRKAEYEKLSWWEYLEGYDAKANTRRYQYSDAFKRDMQFAPRVLAAFDSTWGDARTNGNTLVQLYLNNLLPLPKTDGTLNGPTTVAWFRPWRRYLREYLKVEFYAGKLTRLLFDKKGRLTPYWQAKNALKDVPDAVVYDSSVGTPKVEPPATEDVDYYIIATDAATAETVTQNLEPIGVIEKLRGFTSKVPVRPRETGEPQERVKDAFPGQVPWDRFQTLTGIQFFFPAAFRLAEGYIYFLDAPWGLSAINSQQYWAVPPTFDRNGYGAVLSVDIGNWFLEGQTSPADCSRDELAHAVWEQIRQATELHGLPLPNAAPYDFALPAPAWYTLDRFIGFETDPTTRVERPKRNLAPYLIPIMGDWDNRPGTEPWDPLRPPPPPAQMPLSAALWQAAHGGYPVHWNKLVFAGTYLKTFTRMTTMEAANESARHAVNAIIDHYLFKHDLVPHPAPPAPVRNRILPLLGDREVIKDTPEFRMTPIGEYCHIWDPEQNELAELAPLRELDAKLYAMNMPHVWDVLRLEPLAMPFIPSPGTPGGMEPLLELLRKVREGLEKLLEGIPTGTKQTLW</sequence>
<protein>
    <submittedName>
        <fullName evidence="2">NAD(P)-binding protein</fullName>
    </submittedName>
</protein>